<evidence type="ECO:0000313" key="4">
    <source>
        <dbReference type="Proteomes" id="UP000014760"/>
    </source>
</evidence>
<evidence type="ECO:0008006" key="5">
    <source>
        <dbReference type="Google" id="ProtNLM"/>
    </source>
</evidence>
<feature type="chain" id="PRO_5008788831" description="Secreted protein" evidence="1">
    <location>
        <begin position="18"/>
        <end position="121"/>
    </location>
</feature>
<protein>
    <recommendedName>
        <fullName evidence="5">Secreted protein</fullName>
    </recommendedName>
</protein>
<dbReference type="Proteomes" id="UP000014760">
    <property type="component" value="Unassembled WGS sequence"/>
</dbReference>
<reference evidence="4" key="1">
    <citation type="submission" date="2012-12" db="EMBL/GenBank/DDBJ databases">
        <authorList>
            <person name="Hellsten U."/>
            <person name="Grimwood J."/>
            <person name="Chapman J.A."/>
            <person name="Shapiro H."/>
            <person name="Aerts A."/>
            <person name="Otillar R.P."/>
            <person name="Terry A.Y."/>
            <person name="Boore J.L."/>
            <person name="Simakov O."/>
            <person name="Marletaz F."/>
            <person name="Cho S.-J."/>
            <person name="Edsinger-Gonzales E."/>
            <person name="Havlak P."/>
            <person name="Kuo D.-H."/>
            <person name="Larsson T."/>
            <person name="Lv J."/>
            <person name="Arendt D."/>
            <person name="Savage R."/>
            <person name="Osoegawa K."/>
            <person name="de Jong P."/>
            <person name="Lindberg D.R."/>
            <person name="Seaver E.C."/>
            <person name="Weisblat D.A."/>
            <person name="Putnam N.H."/>
            <person name="Grigoriev I.V."/>
            <person name="Rokhsar D.S."/>
        </authorList>
    </citation>
    <scope>NUCLEOTIDE SEQUENCE</scope>
    <source>
        <strain evidence="4">I ESC-2004</strain>
    </source>
</reference>
<sequence length="121" mass="13437">MLQQLICLLAVTAVTGGASKNSSLHLIHICSEFLTPVKTRILPWTVQFAADMVNNDSEILLQHELKIHLELIESLGHFQVAKKNQVIYWIVFELRVTQGSGVGGQGSGQWNTALFQVEKLP</sequence>
<reference evidence="2 4" key="2">
    <citation type="journal article" date="2013" name="Nature">
        <title>Insights into bilaterian evolution from three spiralian genomes.</title>
        <authorList>
            <person name="Simakov O."/>
            <person name="Marletaz F."/>
            <person name="Cho S.J."/>
            <person name="Edsinger-Gonzales E."/>
            <person name="Havlak P."/>
            <person name="Hellsten U."/>
            <person name="Kuo D.H."/>
            <person name="Larsson T."/>
            <person name="Lv J."/>
            <person name="Arendt D."/>
            <person name="Savage R."/>
            <person name="Osoegawa K."/>
            <person name="de Jong P."/>
            <person name="Grimwood J."/>
            <person name="Chapman J.A."/>
            <person name="Shapiro H."/>
            <person name="Aerts A."/>
            <person name="Otillar R.P."/>
            <person name="Terry A.Y."/>
            <person name="Boore J.L."/>
            <person name="Grigoriev I.V."/>
            <person name="Lindberg D.R."/>
            <person name="Seaver E.C."/>
            <person name="Weisblat D.A."/>
            <person name="Putnam N.H."/>
            <person name="Rokhsar D.S."/>
        </authorList>
    </citation>
    <scope>NUCLEOTIDE SEQUENCE</scope>
    <source>
        <strain evidence="2 4">I ESC-2004</strain>
    </source>
</reference>
<dbReference type="EMBL" id="AMQN01000760">
    <property type="status" value="NOT_ANNOTATED_CDS"/>
    <property type="molecule type" value="Genomic_DNA"/>
</dbReference>
<keyword evidence="4" id="KW-1185">Reference proteome</keyword>
<gene>
    <name evidence="2" type="ORF">CAPTEDRAFT_198652</name>
</gene>
<reference evidence="3" key="3">
    <citation type="submission" date="2015-06" db="UniProtKB">
        <authorList>
            <consortium name="EnsemblMetazoa"/>
        </authorList>
    </citation>
    <scope>IDENTIFICATION</scope>
</reference>
<dbReference type="AlphaFoldDB" id="R7V918"/>
<evidence type="ECO:0000256" key="1">
    <source>
        <dbReference type="SAM" id="SignalP"/>
    </source>
</evidence>
<dbReference type="HOGENOM" id="CLU_2040264_0_0_1"/>
<keyword evidence="1" id="KW-0732">Signal</keyword>
<name>R7V918_CAPTE</name>
<organism evidence="2">
    <name type="scientific">Capitella teleta</name>
    <name type="common">Polychaete worm</name>
    <dbReference type="NCBI Taxonomy" id="283909"/>
    <lineage>
        <taxon>Eukaryota</taxon>
        <taxon>Metazoa</taxon>
        <taxon>Spiralia</taxon>
        <taxon>Lophotrochozoa</taxon>
        <taxon>Annelida</taxon>
        <taxon>Polychaeta</taxon>
        <taxon>Sedentaria</taxon>
        <taxon>Scolecida</taxon>
        <taxon>Capitellidae</taxon>
        <taxon>Capitella</taxon>
    </lineage>
</organism>
<dbReference type="EMBL" id="KB295623">
    <property type="protein sequence ID" value="ELU12856.1"/>
    <property type="molecule type" value="Genomic_DNA"/>
</dbReference>
<feature type="signal peptide" evidence="1">
    <location>
        <begin position="1"/>
        <end position="17"/>
    </location>
</feature>
<dbReference type="EnsemblMetazoa" id="CapteT198652">
    <property type="protein sequence ID" value="CapteP198652"/>
    <property type="gene ID" value="CapteG198652"/>
</dbReference>
<proteinExistence type="predicted"/>
<evidence type="ECO:0000313" key="3">
    <source>
        <dbReference type="EnsemblMetazoa" id="CapteP198652"/>
    </source>
</evidence>
<evidence type="ECO:0000313" key="2">
    <source>
        <dbReference type="EMBL" id="ELU12856.1"/>
    </source>
</evidence>
<accession>R7V918</accession>